<evidence type="ECO:0000256" key="1">
    <source>
        <dbReference type="ARBA" id="ARBA00012513"/>
    </source>
</evidence>
<evidence type="ECO:0000313" key="13">
    <source>
        <dbReference type="Proteomes" id="UP001341281"/>
    </source>
</evidence>
<sequence>MSSLTNDNFFQEKLSDDDEIWRLRIDFSVLKRITNNFKDDNLIGEGGFGRVYKGILRNGTVAVKKLKVKLYCDIDDLEKTFEKEILCLTKANKHKNIVRLLGYCPHMEYELTATHEGKNVLAHEVQRLLCFEYLSNGSIDKYLSEASCGLKWRVRFQIIQGIREGLGYLHQHCRIIHMDLKPQNILLDDMMVPKITDFGISRLLPENQSMTNTETKIGTRGYSAPEFLDRGIITFQTDIYSLGAIIAEILTGHRGCPDIHSSGKLDEHVWDIREANPKKTIGG</sequence>
<dbReference type="FunFam" id="1.10.510.10:FF:001023">
    <property type="entry name" value="Os07g0541700 protein"/>
    <property type="match status" value="1"/>
</dbReference>
<dbReference type="InterPro" id="IPR017441">
    <property type="entry name" value="Protein_kinase_ATP_BS"/>
</dbReference>
<dbReference type="GO" id="GO:0005524">
    <property type="term" value="F:ATP binding"/>
    <property type="evidence" value="ECO:0007669"/>
    <property type="project" value="UniProtKB-UniRule"/>
</dbReference>
<evidence type="ECO:0000256" key="5">
    <source>
        <dbReference type="ARBA" id="ARBA00022777"/>
    </source>
</evidence>
<feature type="domain" description="Protein kinase" evidence="11">
    <location>
        <begin position="37"/>
        <end position="283"/>
    </location>
</feature>
<name>A0AAQ3UBR0_PASNO</name>
<keyword evidence="4 9" id="KW-0547">Nucleotide-binding</keyword>
<reference evidence="12 13" key="1">
    <citation type="submission" date="2024-02" db="EMBL/GenBank/DDBJ databases">
        <title>High-quality chromosome-scale genome assembly of Pensacola bahiagrass (Paspalum notatum Flugge var. saurae).</title>
        <authorList>
            <person name="Vega J.M."/>
            <person name="Podio M."/>
            <person name="Orjuela J."/>
            <person name="Siena L.A."/>
            <person name="Pessino S.C."/>
            <person name="Combes M.C."/>
            <person name="Mariac C."/>
            <person name="Albertini E."/>
            <person name="Pupilli F."/>
            <person name="Ortiz J.P.A."/>
            <person name="Leblanc O."/>
        </authorList>
    </citation>
    <scope>NUCLEOTIDE SEQUENCE [LARGE SCALE GENOMIC DNA]</scope>
    <source>
        <strain evidence="12">R1</strain>
        <tissue evidence="12">Leaf</tissue>
    </source>
</reference>
<dbReference type="InterPro" id="IPR000719">
    <property type="entry name" value="Prot_kinase_dom"/>
</dbReference>
<evidence type="ECO:0000256" key="9">
    <source>
        <dbReference type="PROSITE-ProRule" id="PRU10141"/>
    </source>
</evidence>
<keyword evidence="3" id="KW-0808">Transferase</keyword>
<dbReference type="InterPro" id="IPR011009">
    <property type="entry name" value="Kinase-like_dom_sf"/>
</dbReference>
<keyword evidence="13" id="KW-1185">Reference proteome</keyword>
<dbReference type="PANTHER" id="PTHR45707">
    <property type="entry name" value="C2 CALCIUM/LIPID-BINDING PLANT PHOSPHORIBOSYLTRANSFERASE FAMILY PROTEIN"/>
    <property type="match status" value="1"/>
</dbReference>
<feature type="binding site" evidence="9">
    <location>
        <position position="65"/>
    </location>
    <ligand>
        <name>ATP</name>
        <dbReference type="ChEBI" id="CHEBI:30616"/>
    </ligand>
</feature>
<comment type="similarity">
    <text evidence="10">Belongs to the protein kinase superfamily.</text>
</comment>
<accession>A0AAQ3UBR0</accession>
<evidence type="ECO:0000256" key="7">
    <source>
        <dbReference type="ARBA" id="ARBA00047899"/>
    </source>
</evidence>
<dbReference type="SUPFAM" id="SSF56112">
    <property type="entry name" value="Protein kinase-like (PK-like)"/>
    <property type="match status" value="1"/>
</dbReference>
<dbReference type="Pfam" id="PF00069">
    <property type="entry name" value="Pkinase"/>
    <property type="match status" value="1"/>
</dbReference>
<evidence type="ECO:0000256" key="10">
    <source>
        <dbReference type="RuleBase" id="RU000304"/>
    </source>
</evidence>
<evidence type="ECO:0000313" key="12">
    <source>
        <dbReference type="EMBL" id="WVZ88298.1"/>
    </source>
</evidence>
<keyword evidence="5" id="KW-0418">Kinase</keyword>
<dbReference type="PROSITE" id="PS00108">
    <property type="entry name" value="PROTEIN_KINASE_ST"/>
    <property type="match status" value="1"/>
</dbReference>
<evidence type="ECO:0000256" key="8">
    <source>
        <dbReference type="ARBA" id="ARBA00048679"/>
    </source>
</evidence>
<evidence type="ECO:0000256" key="4">
    <source>
        <dbReference type="ARBA" id="ARBA00022741"/>
    </source>
</evidence>
<proteinExistence type="inferred from homology"/>
<dbReference type="Gene3D" id="1.10.510.10">
    <property type="entry name" value="Transferase(Phosphotransferase) domain 1"/>
    <property type="match status" value="1"/>
</dbReference>
<dbReference type="PROSITE" id="PS50011">
    <property type="entry name" value="PROTEIN_KINASE_DOM"/>
    <property type="match status" value="1"/>
</dbReference>
<dbReference type="InterPro" id="IPR008271">
    <property type="entry name" value="Ser/Thr_kinase_AS"/>
</dbReference>
<dbReference type="EMBL" id="CP144752">
    <property type="protein sequence ID" value="WVZ88298.1"/>
    <property type="molecule type" value="Genomic_DNA"/>
</dbReference>
<evidence type="ECO:0000259" key="11">
    <source>
        <dbReference type="PROSITE" id="PS50011"/>
    </source>
</evidence>
<dbReference type="PANTHER" id="PTHR45707:SF70">
    <property type="entry name" value="PROTEIN KINASE DOMAIN-CONTAINING PROTEIN"/>
    <property type="match status" value="1"/>
</dbReference>
<comment type="catalytic activity">
    <reaction evidence="7">
        <text>L-threonyl-[protein] + ATP = O-phospho-L-threonyl-[protein] + ADP + H(+)</text>
        <dbReference type="Rhea" id="RHEA:46608"/>
        <dbReference type="Rhea" id="RHEA-COMP:11060"/>
        <dbReference type="Rhea" id="RHEA-COMP:11605"/>
        <dbReference type="ChEBI" id="CHEBI:15378"/>
        <dbReference type="ChEBI" id="CHEBI:30013"/>
        <dbReference type="ChEBI" id="CHEBI:30616"/>
        <dbReference type="ChEBI" id="CHEBI:61977"/>
        <dbReference type="ChEBI" id="CHEBI:456216"/>
        <dbReference type="EC" id="2.7.11.1"/>
    </reaction>
</comment>
<dbReference type="SMART" id="SM00220">
    <property type="entry name" value="S_TKc"/>
    <property type="match status" value="1"/>
</dbReference>
<keyword evidence="2 10" id="KW-0723">Serine/threonine-protein kinase</keyword>
<protein>
    <recommendedName>
        <fullName evidence="1">non-specific serine/threonine protein kinase</fullName>
        <ecNumber evidence="1">2.7.11.1</ecNumber>
    </recommendedName>
</protein>
<dbReference type="GO" id="GO:0004674">
    <property type="term" value="F:protein serine/threonine kinase activity"/>
    <property type="evidence" value="ECO:0007669"/>
    <property type="project" value="UniProtKB-KW"/>
</dbReference>
<dbReference type="AlphaFoldDB" id="A0AAQ3UBR0"/>
<organism evidence="12 13">
    <name type="scientific">Paspalum notatum var. saurae</name>
    <dbReference type="NCBI Taxonomy" id="547442"/>
    <lineage>
        <taxon>Eukaryota</taxon>
        <taxon>Viridiplantae</taxon>
        <taxon>Streptophyta</taxon>
        <taxon>Embryophyta</taxon>
        <taxon>Tracheophyta</taxon>
        <taxon>Spermatophyta</taxon>
        <taxon>Magnoliopsida</taxon>
        <taxon>Liliopsida</taxon>
        <taxon>Poales</taxon>
        <taxon>Poaceae</taxon>
        <taxon>PACMAD clade</taxon>
        <taxon>Panicoideae</taxon>
        <taxon>Andropogonodae</taxon>
        <taxon>Paspaleae</taxon>
        <taxon>Paspalinae</taxon>
        <taxon>Paspalum</taxon>
    </lineage>
</organism>
<dbReference type="EC" id="2.7.11.1" evidence="1"/>
<evidence type="ECO:0000256" key="2">
    <source>
        <dbReference type="ARBA" id="ARBA00022527"/>
    </source>
</evidence>
<keyword evidence="6 9" id="KW-0067">ATP-binding</keyword>
<dbReference type="PROSITE" id="PS00107">
    <property type="entry name" value="PROTEIN_KINASE_ATP"/>
    <property type="match status" value="1"/>
</dbReference>
<evidence type="ECO:0000256" key="6">
    <source>
        <dbReference type="ARBA" id="ARBA00022840"/>
    </source>
</evidence>
<dbReference type="Proteomes" id="UP001341281">
    <property type="component" value="Chromosome 08"/>
</dbReference>
<dbReference type="Gene3D" id="3.30.200.20">
    <property type="entry name" value="Phosphorylase Kinase, domain 1"/>
    <property type="match status" value="1"/>
</dbReference>
<gene>
    <name evidence="12" type="ORF">U9M48_034834</name>
</gene>
<evidence type="ECO:0000256" key="3">
    <source>
        <dbReference type="ARBA" id="ARBA00022679"/>
    </source>
</evidence>
<comment type="catalytic activity">
    <reaction evidence="8">
        <text>L-seryl-[protein] + ATP = O-phospho-L-seryl-[protein] + ADP + H(+)</text>
        <dbReference type="Rhea" id="RHEA:17989"/>
        <dbReference type="Rhea" id="RHEA-COMP:9863"/>
        <dbReference type="Rhea" id="RHEA-COMP:11604"/>
        <dbReference type="ChEBI" id="CHEBI:15378"/>
        <dbReference type="ChEBI" id="CHEBI:29999"/>
        <dbReference type="ChEBI" id="CHEBI:30616"/>
        <dbReference type="ChEBI" id="CHEBI:83421"/>
        <dbReference type="ChEBI" id="CHEBI:456216"/>
        <dbReference type="EC" id="2.7.11.1"/>
    </reaction>
</comment>